<dbReference type="RefSeq" id="XP_018062545.1">
    <property type="nucleotide sequence ID" value="XM_018216231.1"/>
</dbReference>
<feature type="region of interest" description="Disordered" evidence="1">
    <location>
        <begin position="165"/>
        <end position="262"/>
    </location>
</feature>
<feature type="compositionally biased region" description="Basic residues" evidence="1">
    <location>
        <begin position="538"/>
        <end position="549"/>
    </location>
</feature>
<feature type="compositionally biased region" description="Low complexity" evidence="1">
    <location>
        <begin position="555"/>
        <end position="568"/>
    </location>
</feature>
<keyword evidence="3" id="KW-1185">Reference proteome</keyword>
<feature type="compositionally biased region" description="Polar residues" evidence="1">
    <location>
        <begin position="183"/>
        <end position="199"/>
    </location>
</feature>
<dbReference type="GeneID" id="28825957"/>
<feature type="compositionally biased region" description="Polar residues" evidence="1">
    <location>
        <begin position="44"/>
        <end position="58"/>
    </location>
</feature>
<evidence type="ECO:0000256" key="1">
    <source>
        <dbReference type="SAM" id="MobiDB-lite"/>
    </source>
</evidence>
<dbReference type="Proteomes" id="UP000070700">
    <property type="component" value="Unassembled WGS sequence"/>
</dbReference>
<organism evidence="2 3">
    <name type="scientific">Mollisia scopiformis</name>
    <name type="common">Conifer needle endophyte fungus</name>
    <name type="synonym">Phialocephala scopiformis</name>
    <dbReference type="NCBI Taxonomy" id="149040"/>
    <lineage>
        <taxon>Eukaryota</taxon>
        <taxon>Fungi</taxon>
        <taxon>Dikarya</taxon>
        <taxon>Ascomycota</taxon>
        <taxon>Pezizomycotina</taxon>
        <taxon>Leotiomycetes</taxon>
        <taxon>Helotiales</taxon>
        <taxon>Mollisiaceae</taxon>
        <taxon>Mollisia</taxon>
    </lineage>
</organism>
<protein>
    <submittedName>
        <fullName evidence="2">Uncharacterized protein</fullName>
    </submittedName>
</protein>
<feature type="region of interest" description="Disordered" evidence="1">
    <location>
        <begin position="28"/>
        <end position="132"/>
    </location>
</feature>
<feature type="compositionally biased region" description="Polar residues" evidence="1">
    <location>
        <begin position="253"/>
        <end position="262"/>
    </location>
</feature>
<feature type="region of interest" description="Disordered" evidence="1">
    <location>
        <begin position="274"/>
        <end position="380"/>
    </location>
</feature>
<proteinExistence type="predicted"/>
<sequence>MASGRMHLLNVKRKKVVDTEDIPESSIVNVQSSVPRPSYPPSRTTFASETKSETNVQVSIPHPAGVSRSLSTPDSSGSQVYQVSHQTSNRSGSDQFPKSFQPSYTSTTDEQGIRGLAGPLPSNDSRNLPSQYGYPLNLPRKFEGNPSYAPDNYYVEEPINVVNQYPRPQKPAKPEQLPYENNPLLNGGTSLPSPVSANGSLAGWNWQDALGDQKSAPQQRPISQIVSPRSSRCAGESERLSNSKHRRYRDALENNQASDMRNNLYWQQYNRASMASADSIPEQRRSTASYNSDRSRSDGAGEEYEQRDIEMENRYTGETPRRSATYGVFTGPKSDESGMPEPIFRRSTGFEQFGGAGPDPRRRYTSDSSSPPSSSASDFQWDVNVRWDDPDAMMPSFQTAACTIKFDSGCERSNWVSESIVWRLGAHIRPLESAANFVAFNGQPMRTSGMTSLAFERVGGVRGYRAVFLVATGDDVPFDMVLGATDSVRYGILVKPRESSDASVFLGLAAAKQTAEEKKKQEERDAEQKQTRKDQKDKRKHLPIVRKKVKSEDLNQNASSSRNNGNSESSRRNTTR</sequence>
<feature type="compositionally biased region" description="Basic and acidic residues" evidence="1">
    <location>
        <begin position="293"/>
        <end position="321"/>
    </location>
</feature>
<gene>
    <name evidence="2" type="ORF">LY89DRAFT_691090</name>
</gene>
<dbReference type="EMBL" id="KQ947436">
    <property type="protein sequence ID" value="KUJ08190.1"/>
    <property type="molecule type" value="Genomic_DNA"/>
</dbReference>
<name>A0A132B707_MOLSC</name>
<feature type="compositionally biased region" description="Low complexity" evidence="1">
    <location>
        <begin position="366"/>
        <end position="378"/>
    </location>
</feature>
<reference evidence="2 3" key="1">
    <citation type="submission" date="2015-10" db="EMBL/GenBank/DDBJ databases">
        <title>Full genome of DAOMC 229536 Phialocephala scopiformis, a fungal endophyte of spruce producing the potent anti-insectan compound rugulosin.</title>
        <authorList>
            <consortium name="DOE Joint Genome Institute"/>
            <person name="Walker A.K."/>
            <person name="Frasz S.L."/>
            <person name="Seifert K.A."/>
            <person name="Miller J.D."/>
            <person name="Mondo S.J."/>
            <person name="Labutti K."/>
            <person name="Lipzen A."/>
            <person name="Dockter R."/>
            <person name="Kennedy M."/>
            <person name="Grigoriev I.V."/>
            <person name="Spatafora J.W."/>
        </authorList>
    </citation>
    <scope>NUCLEOTIDE SEQUENCE [LARGE SCALE GENOMIC DNA]</scope>
    <source>
        <strain evidence="2 3">CBS 120377</strain>
    </source>
</reference>
<evidence type="ECO:0000313" key="2">
    <source>
        <dbReference type="EMBL" id="KUJ08190.1"/>
    </source>
</evidence>
<dbReference type="AlphaFoldDB" id="A0A132B707"/>
<feature type="compositionally biased region" description="Basic and acidic residues" evidence="1">
    <location>
        <begin position="515"/>
        <end position="537"/>
    </location>
</feature>
<dbReference type="KEGG" id="psco:LY89DRAFT_691090"/>
<feature type="compositionally biased region" description="Polar residues" evidence="1">
    <location>
        <begin position="215"/>
        <end position="230"/>
    </location>
</feature>
<feature type="region of interest" description="Disordered" evidence="1">
    <location>
        <begin position="515"/>
        <end position="576"/>
    </location>
</feature>
<evidence type="ECO:0000313" key="3">
    <source>
        <dbReference type="Proteomes" id="UP000070700"/>
    </source>
</evidence>
<dbReference type="InParanoid" id="A0A132B707"/>
<accession>A0A132B707</accession>
<dbReference type="OrthoDB" id="3565226at2759"/>
<feature type="compositionally biased region" description="Polar residues" evidence="1">
    <location>
        <begin position="68"/>
        <end position="110"/>
    </location>
</feature>